<sequence>MSYSKLFLFCQAGWDEPLSQIVYIVPVCYWELRRRGYHYMIASMLQACVQAFNTGATMTLMISARLCTGGQSTAQSGSMRAESHSTARDSGIRSGPNEVTMVIRRKRMCPRLRIYK</sequence>
<accession>A0A165H6I7</accession>
<evidence type="ECO:0000313" key="3">
    <source>
        <dbReference type="Proteomes" id="UP000076842"/>
    </source>
</evidence>
<feature type="region of interest" description="Disordered" evidence="1">
    <location>
        <begin position="73"/>
        <end position="92"/>
    </location>
</feature>
<reference evidence="2 3" key="1">
    <citation type="journal article" date="2016" name="Mol. Biol. Evol.">
        <title>Comparative Genomics of Early-Diverging Mushroom-Forming Fungi Provides Insights into the Origins of Lignocellulose Decay Capabilities.</title>
        <authorList>
            <person name="Nagy L.G."/>
            <person name="Riley R."/>
            <person name="Tritt A."/>
            <person name="Adam C."/>
            <person name="Daum C."/>
            <person name="Floudas D."/>
            <person name="Sun H."/>
            <person name="Yadav J.S."/>
            <person name="Pangilinan J."/>
            <person name="Larsson K.H."/>
            <person name="Matsuura K."/>
            <person name="Barry K."/>
            <person name="Labutti K."/>
            <person name="Kuo R."/>
            <person name="Ohm R.A."/>
            <person name="Bhattacharya S.S."/>
            <person name="Shirouzu T."/>
            <person name="Yoshinaga Y."/>
            <person name="Martin F.M."/>
            <person name="Grigoriev I.V."/>
            <person name="Hibbett D.S."/>
        </authorList>
    </citation>
    <scope>NUCLEOTIDE SEQUENCE [LARGE SCALE GENOMIC DNA]</scope>
    <source>
        <strain evidence="2 3">HHB12733</strain>
    </source>
</reference>
<proteinExistence type="predicted"/>
<name>A0A165H6I7_9BASI</name>
<dbReference type="Proteomes" id="UP000076842">
    <property type="component" value="Unassembled WGS sequence"/>
</dbReference>
<dbReference type="AlphaFoldDB" id="A0A165H6I7"/>
<protein>
    <submittedName>
        <fullName evidence="2">Uncharacterized protein</fullName>
    </submittedName>
</protein>
<dbReference type="EMBL" id="KV423946">
    <property type="protein sequence ID" value="KZT58922.1"/>
    <property type="molecule type" value="Genomic_DNA"/>
</dbReference>
<feature type="compositionally biased region" description="Basic and acidic residues" evidence="1">
    <location>
        <begin position="81"/>
        <end position="91"/>
    </location>
</feature>
<organism evidence="2 3">
    <name type="scientific">Calocera cornea HHB12733</name>
    <dbReference type="NCBI Taxonomy" id="1353952"/>
    <lineage>
        <taxon>Eukaryota</taxon>
        <taxon>Fungi</taxon>
        <taxon>Dikarya</taxon>
        <taxon>Basidiomycota</taxon>
        <taxon>Agaricomycotina</taxon>
        <taxon>Dacrymycetes</taxon>
        <taxon>Dacrymycetales</taxon>
        <taxon>Dacrymycetaceae</taxon>
        <taxon>Calocera</taxon>
    </lineage>
</organism>
<evidence type="ECO:0000256" key="1">
    <source>
        <dbReference type="SAM" id="MobiDB-lite"/>
    </source>
</evidence>
<gene>
    <name evidence="2" type="ORF">CALCODRAFT_225021</name>
</gene>
<keyword evidence="3" id="KW-1185">Reference proteome</keyword>
<dbReference type="InParanoid" id="A0A165H6I7"/>
<evidence type="ECO:0000313" key="2">
    <source>
        <dbReference type="EMBL" id="KZT58922.1"/>
    </source>
</evidence>